<protein>
    <submittedName>
        <fullName evidence="1">Uncharacterized protein</fullName>
    </submittedName>
</protein>
<dbReference type="Proteomes" id="UP000008634">
    <property type="component" value="Chromosome"/>
</dbReference>
<name>E6XAQ5_CELAD</name>
<organism evidence="1 2">
    <name type="scientific">Cellulophaga algicola (strain DSM 14237 / IC166 / ACAM 630)</name>
    <dbReference type="NCBI Taxonomy" id="688270"/>
    <lineage>
        <taxon>Bacteria</taxon>
        <taxon>Pseudomonadati</taxon>
        <taxon>Bacteroidota</taxon>
        <taxon>Flavobacteriia</taxon>
        <taxon>Flavobacteriales</taxon>
        <taxon>Flavobacteriaceae</taxon>
        <taxon>Cellulophaga</taxon>
    </lineage>
</organism>
<accession>E6XAQ5</accession>
<dbReference type="OrthoDB" id="7066022at2"/>
<evidence type="ECO:0000313" key="1">
    <source>
        <dbReference type="EMBL" id="ADV51017.1"/>
    </source>
</evidence>
<dbReference type="eggNOG" id="ENOG5032UJC">
    <property type="taxonomic scope" value="Bacteria"/>
</dbReference>
<keyword evidence="2" id="KW-1185">Reference proteome</keyword>
<gene>
    <name evidence="1" type="ordered locus">Celal_3768</name>
</gene>
<dbReference type="KEGG" id="cao:Celal_3768"/>
<dbReference type="EMBL" id="CP002453">
    <property type="protein sequence ID" value="ADV51017.1"/>
    <property type="molecule type" value="Genomic_DNA"/>
</dbReference>
<dbReference type="AlphaFoldDB" id="E6XAQ5"/>
<dbReference type="HOGENOM" id="CLU_167549_0_0_10"/>
<dbReference type="STRING" id="688270.Celal_3768"/>
<sequence>MQQQEFLEKNVFIDLKNVNENFEADGIHYFSEADFETVLQKCEYFGIGIYTIEAQLNGASFGISSHETHNKKATDPKWYKKTFFNFKKGESGMAYTATYKVSNKLLVR</sequence>
<dbReference type="RefSeq" id="WP_013552467.1">
    <property type="nucleotide sequence ID" value="NC_014934.1"/>
</dbReference>
<proteinExistence type="predicted"/>
<reference evidence="1 2" key="1">
    <citation type="journal article" date="2010" name="Stand. Genomic Sci.">
        <title>Complete genome sequence of Cellulophaga algicola type strain (IC166).</title>
        <authorList>
            <person name="Abt B."/>
            <person name="Lu M."/>
            <person name="Misra M."/>
            <person name="Han C."/>
            <person name="Nolan M."/>
            <person name="Lucas S."/>
            <person name="Hammon N."/>
            <person name="Deshpande S."/>
            <person name="Cheng J.F."/>
            <person name="Tapia R."/>
            <person name="Goodwin L."/>
            <person name="Pitluck S."/>
            <person name="Liolios K."/>
            <person name="Pagani I."/>
            <person name="Ivanova N."/>
            <person name="Mavromatis K."/>
            <person name="Ovchinikova G."/>
            <person name="Pati A."/>
            <person name="Chen A."/>
            <person name="Palaniappan K."/>
            <person name="Land M."/>
            <person name="Hauser L."/>
            <person name="Chang Y.J."/>
            <person name="Jeffries C.D."/>
            <person name="Detter J.C."/>
            <person name="Brambilla E."/>
            <person name="Rohde M."/>
            <person name="Tindall B.J."/>
            <person name="Goker M."/>
            <person name="Woyke T."/>
            <person name="Bristow J."/>
            <person name="Eisen J.A."/>
            <person name="Markowitz V."/>
            <person name="Hugenholtz P."/>
            <person name="Kyrpides N.C."/>
            <person name="Klenk H.P."/>
            <person name="Lapidus A."/>
        </authorList>
    </citation>
    <scope>NUCLEOTIDE SEQUENCE [LARGE SCALE GENOMIC DNA]</scope>
    <source>
        <strain evidence="2">DSM 14237 / IC166 / ACAM 630</strain>
    </source>
</reference>
<evidence type="ECO:0000313" key="2">
    <source>
        <dbReference type="Proteomes" id="UP000008634"/>
    </source>
</evidence>